<feature type="modified residue" description="4-aspartylphosphate" evidence="7">
    <location>
        <position position="53"/>
    </location>
</feature>
<dbReference type="HOGENOM" id="CLU_000445_30_1_11"/>
<dbReference type="PANTHER" id="PTHR48111:SF22">
    <property type="entry name" value="REGULATOR OF RPOS"/>
    <property type="match status" value="1"/>
</dbReference>
<dbReference type="GO" id="GO:0032993">
    <property type="term" value="C:protein-DNA complex"/>
    <property type="evidence" value="ECO:0007669"/>
    <property type="project" value="TreeGrafter"/>
</dbReference>
<dbReference type="Pfam" id="PF00486">
    <property type="entry name" value="Trans_reg_C"/>
    <property type="match status" value="1"/>
</dbReference>
<reference evidence="12 13" key="2">
    <citation type="submission" date="2021-03" db="EMBL/GenBank/DDBJ databases">
        <title>Genomic Encyclopedia of Type Strains, Phase IV (KMG-IV): sequencing the most valuable type-strain genomes for metagenomic binning, comparative biology and taxonomic classification.</title>
        <authorList>
            <person name="Goeker M."/>
        </authorList>
    </citation>
    <scope>NUCLEOTIDE SEQUENCE [LARGE SCALE GENOMIC DNA]</scope>
    <source>
        <strain evidence="12 13">DSM 41954</strain>
    </source>
</reference>
<dbReference type="PROSITE" id="PS50110">
    <property type="entry name" value="RESPONSE_REGULATORY"/>
    <property type="match status" value="1"/>
</dbReference>
<feature type="domain" description="OmpR/PhoB-type" evidence="10">
    <location>
        <begin position="135"/>
        <end position="233"/>
    </location>
</feature>
<dbReference type="AlphaFoldDB" id="A0A060ZN11"/>
<dbReference type="SUPFAM" id="SSF46894">
    <property type="entry name" value="C-terminal effector domain of the bipartite response regulators"/>
    <property type="match status" value="1"/>
</dbReference>
<proteinExistence type="predicted"/>
<dbReference type="Proteomes" id="UP000756710">
    <property type="component" value="Unassembled WGS sequence"/>
</dbReference>
<dbReference type="PANTHER" id="PTHR48111">
    <property type="entry name" value="REGULATOR OF RPOS"/>
    <property type="match status" value="1"/>
</dbReference>
<dbReference type="SUPFAM" id="SSF52172">
    <property type="entry name" value="CheY-like"/>
    <property type="match status" value="1"/>
</dbReference>
<dbReference type="GO" id="GO:0000156">
    <property type="term" value="F:phosphorelay response regulator activity"/>
    <property type="evidence" value="ECO:0007669"/>
    <property type="project" value="TreeGrafter"/>
</dbReference>
<dbReference type="InterPro" id="IPR001789">
    <property type="entry name" value="Sig_transdc_resp-reg_receiver"/>
</dbReference>
<evidence type="ECO:0000256" key="8">
    <source>
        <dbReference type="PROSITE-ProRule" id="PRU01091"/>
    </source>
</evidence>
<keyword evidence="13" id="KW-1185">Reference proteome</keyword>
<dbReference type="Gene3D" id="1.10.10.10">
    <property type="entry name" value="Winged helix-like DNA-binding domain superfamily/Winged helix DNA-binding domain"/>
    <property type="match status" value="1"/>
</dbReference>
<dbReference type="CDD" id="cd17574">
    <property type="entry name" value="REC_OmpR"/>
    <property type="match status" value="1"/>
</dbReference>
<dbReference type="FunFam" id="3.40.50.2300:FF:000001">
    <property type="entry name" value="DNA-binding response regulator PhoB"/>
    <property type="match status" value="1"/>
</dbReference>
<evidence type="ECO:0000256" key="1">
    <source>
        <dbReference type="ARBA" id="ARBA00004496"/>
    </source>
</evidence>
<evidence type="ECO:0000313" key="12">
    <source>
        <dbReference type="EMBL" id="MBP2062021.1"/>
    </source>
</evidence>
<evidence type="ECO:0000313" key="11">
    <source>
        <dbReference type="EMBL" id="CDR03957.1"/>
    </source>
</evidence>
<feature type="domain" description="Response regulatory" evidence="9">
    <location>
        <begin position="4"/>
        <end position="118"/>
    </location>
</feature>
<keyword evidence="2 7" id="KW-0597">Phosphoprotein</keyword>
<keyword evidence="4" id="KW-0805">Transcription regulation</keyword>
<dbReference type="GO" id="GO:0000976">
    <property type="term" value="F:transcription cis-regulatory region binding"/>
    <property type="evidence" value="ECO:0007669"/>
    <property type="project" value="TreeGrafter"/>
</dbReference>
<dbReference type="SMART" id="SM00862">
    <property type="entry name" value="Trans_reg_C"/>
    <property type="match status" value="1"/>
</dbReference>
<feature type="DNA-binding region" description="OmpR/PhoB-type" evidence="8">
    <location>
        <begin position="135"/>
        <end position="233"/>
    </location>
</feature>
<evidence type="ECO:0000313" key="13">
    <source>
        <dbReference type="Proteomes" id="UP000756710"/>
    </source>
</evidence>
<sequence>MTNTVLLAEDDRAIRQALERALTLEGYRVTAVPDGIEALAAVHRERPDVVVLDVMMPGVDGLQVCRVLRAEGDRTPVLMLTARVETADRIEGLDAGADDYVAKPFEIEEVFARLRALLRRAAPAEPAAPEDTAIDGVLEVADLRLDSSARRVWRGGTELELTRTEFDLLELLARNAGIVLDHTTIYARIWGYDFGPGSKNLAVYIGYLRRKVDPEGRAPLIHTVRGVGYSLREE</sequence>
<accession>A0A060ZN11</accession>
<reference evidence="11" key="1">
    <citation type="submission" date="2014-05" db="EMBL/GenBank/DDBJ databases">
        <authorList>
            <person name="Horn Fabian"/>
        </authorList>
    </citation>
    <scope>NUCLEOTIDE SEQUENCE</scope>
</reference>
<evidence type="ECO:0000256" key="6">
    <source>
        <dbReference type="ARBA" id="ARBA00023163"/>
    </source>
</evidence>
<comment type="subcellular location">
    <subcellularLocation>
        <location evidence="1">Cytoplasm</location>
    </subcellularLocation>
</comment>
<gene>
    <name evidence="12" type="ORF">J2Z30_003037</name>
    <name evidence="11" type="ORF">SIRAN1446</name>
</gene>
<evidence type="ECO:0000256" key="5">
    <source>
        <dbReference type="ARBA" id="ARBA00023125"/>
    </source>
</evidence>
<keyword evidence="6" id="KW-0804">Transcription</keyword>
<keyword evidence="3" id="KW-0902">Two-component regulatory system</keyword>
<dbReference type="EMBL" id="JAGGLR010000007">
    <property type="protein sequence ID" value="MBP2062021.1"/>
    <property type="molecule type" value="Genomic_DNA"/>
</dbReference>
<name>A0A060ZN11_9ACTN</name>
<dbReference type="InterPro" id="IPR036388">
    <property type="entry name" value="WH-like_DNA-bd_sf"/>
</dbReference>
<evidence type="ECO:0000256" key="3">
    <source>
        <dbReference type="ARBA" id="ARBA00023012"/>
    </source>
</evidence>
<keyword evidence="5 8" id="KW-0238">DNA-binding</keyword>
<dbReference type="PROSITE" id="PS51755">
    <property type="entry name" value="OMPR_PHOB"/>
    <property type="match status" value="1"/>
</dbReference>
<dbReference type="Gene3D" id="3.40.50.2300">
    <property type="match status" value="1"/>
</dbReference>
<evidence type="ECO:0000259" key="9">
    <source>
        <dbReference type="PROSITE" id="PS50110"/>
    </source>
</evidence>
<dbReference type="FunFam" id="1.10.10.10:FF:000005">
    <property type="entry name" value="Two-component system response regulator"/>
    <property type="match status" value="1"/>
</dbReference>
<dbReference type="GO" id="GO:0005829">
    <property type="term" value="C:cytosol"/>
    <property type="evidence" value="ECO:0007669"/>
    <property type="project" value="TreeGrafter"/>
</dbReference>
<dbReference type="SMART" id="SM00448">
    <property type="entry name" value="REC"/>
    <property type="match status" value="1"/>
</dbReference>
<dbReference type="InterPro" id="IPR039420">
    <property type="entry name" value="WalR-like"/>
</dbReference>
<dbReference type="InterPro" id="IPR016032">
    <property type="entry name" value="Sig_transdc_resp-reg_C-effctor"/>
</dbReference>
<dbReference type="CDD" id="cd00383">
    <property type="entry name" value="trans_reg_C"/>
    <property type="match status" value="1"/>
</dbReference>
<organism evidence="11">
    <name type="scientific">Streptomyces iranensis</name>
    <dbReference type="NCBI Taxonomy" id="576784"/>
    <lineage>
        <taxon>Bacteria</taxon>
        <taxon>Bacillati</taxon>
        <taxon>Actinomycetota</taxon>
        <taxon>Actinomycetes</taxon>
        <taxon>Kitasatosporales</taxon>
        <taxon>Streptomycetaceae</taxon>
        <taxon>Streptomyces</taxon>
        <taxon>Streptomyces violaceusniger group</taxon>
    </lineage>
</organism>
<dbReference type="Pfam" id="PF00072">
    <property type="entry name" value="Response_reg"/>
    <property type="match status" value="1"/>
</dbReference>
<dbReference type="GO" id="GO:0006355">
    <property type="term" value="P:regulation of DNA-templated transcription"/>
    <property type="evidence" value="ECO:0007669"/>
    <property type="project" value="InterPro"/>
</dbReference>
<evidence type="ECO:0000256" key="7">
    <source>
        <dbReference type="PROSITE-ProRule" id="PRU00169"/>
    </source>
</evidence>
<dbReference type="EMBL" id="LK022848">
    <property type="protein sequence ID" value="CDR03957.1"/>
    <property type="molecule type" value="Genomic_DNA"/>
</dbReference>
<dbReference type="InterPro" id="IPR011006">
    <property type="entry name" value="CheY-like_superfamily"/>
</dbReference>
<dbReference type="InterPro" id="IPR001867">
    <property type="entry name" value="OmpR/PhoB-type_DNA-bd"/>
</dbReference>
<dbReference type="Gene3D" id="6.10.250.690">
    <property type="match status" value="1"/>
</dbReference>
<evidence type="ECO:0000256" key="4">
    <source>
        <dbReference type="ARBA" id="ARBA00023015"/>
    </source>
</evidence>
<evidence type="ECO:0000259" key="10">
    <source>
        <dbReference type="PROSITE" id="PS51755"/>
    </source>
</evidence>
<dbReference type="RefSeq" id="WP_044567947.1">
    <property type="nucleotide sequence ID" value="NZ_BAABDR010000025.1"/>
</dbReference>
<protein>
    <submittedName>
        <fullName evidence="11">Two component transcriptional regulator, wingedhelix family</fullName>
    </submittedName>
    <submittedName>
        <fullName evidence="12">Two-component system response regulator MprA</fullName>
    </submittedName>
</protein>
<evidence type="ECO:0000256" key="2">
    <source>
        <dbReference type="ARBA" id="ARBA00022553"/>
    </source>
</evidence>